<dbReference type="AlphaFoldDB" id="B5HUX8"/>
<keyword evidence="2" id="KW-1185">Reference proteome</keyword>
<reference evidence="1" key="1">
    <citation type="submission" date="2009-10" db="EMBL/GenBank/DDBJ databases">
        <title>The genome sequence of Streptomyces sviceus strain ATCC 29083.</title>
        <authorList>
            <consortium name="The Broad Institute Genome Sequencing Platform"/>
            <consortium name="Broad Institute Microbial Sequencing Center"/>
            <person name="Fischbach M."/>
            <person name="Godfrey P."/>
            <person name="Ward D."/>
            <person name="Young S."/>
            <person name="Zeng Q."/>
            <person name="Koehrsen M."/>
            <person name="Alvarado L."/>
            <person name="Berlin A.M."/>
            <person name="Bochicchio J."/>
            <person name="Borenstein D."/>
            <person name="Chapman S.B."/>
            <person name="Chen Z."/>
            <person name="Engels R."/>
            <person name="Freedman E."/>
            <person name="Gellesch M."/>
            <person name="Goldberg J."/>
            <person name="Griggs A."/>
            <person name="Gujja S."/>
            <person name="Heilman E.R."/>
            <person name="Heiman D.I."/>
            <person name="Hepburn T.A."/>
            <person name="Howarth C."/>
            <person name="Jen D."/>
            <person name="Larson L."/>
            <person name="Lewis B."/>
            <person name="Mehta T."/>
            <person name="Park D."/>
            <person name="Pearson M."/>
            <person name="Richards J."/>
            <person name="Roberts A."/>
            <person name="Saif S."/>
            <person name="Shea T.D."/>
            <person name="Shenoy N."/>
            <person name="Sisk P."/>
            <person name="Stolte C."/>
            <person name="Sykes S.N."/>
            <person name="Thomson T."/>
            <person name="Walk T."/>
            <person name="White J."/>
            <person name="Yandava C."/>
            <person name="Straight P."/>
            <person name="Clardy J."/>
            <person name="Hung D."/>
            <person name="Kolter R."/>
            <person name="Mekalanos J."/>
            <person name="Walker S."/>
            <person name="Walsh C.T."/>
            <person name="Wieland-Brown L.C."/>
            <person name="Haas B."/>
            <person name="Nusbaum C."/>
            <person name="Birren B."/>
        </authorList>
    </citation>
    <scope>NUCLEOTIDE SEQUENCE [LARGE SCALE GENOMIC DNA]</scope>
    <source>
        <strain evidence="1">ATCC 29083</strain>
    </source>
</reference>
<proteinExistence type="predicted"/>
<dbReference type="EMBL" id="CM000951">
    <property type="protein sequence ID" value="EDY56633.1"/>
    <property type="molecule type" value="Genomic_DNA"/>
</dbReference>
<accession>B5HUX8</accession>
<sequence length="131" mass="14088">MMPPGGTWDTVRFVLFETGPAGLLFPQRVCAGDLSAGLVRSGFALLKDRAGEEGWRPLVWTRANGCQRGAERAALEACERAVVREEPAGFRRLVTGTIAPHAGAYPGGKWVEHITVRLNSIESALDLVVSS</sequence>
<organism evidence="1 2">
    <name type="scientific">Streptomyces sviceus (strain ATCC 29083 / DSM 924 / JCM 4929 / NBRC 13980 / NCIMB 11184 / NRRL 5439 / UC 5370)</name>
    <dbReference type="NCBI Taxonomy" id="463191"/>
    <lineage>
        <taxon>Bacteria</taxon>
        <taxon>Bacillati</taxon>
        <taxon>Actinomycetota</taxon>
        <taxon>Actinomycetes</taxon>
        <taxon>Kitasatosporales</taxon>
        <taxon>Streptomycetaceae</taxon>
        <taxon>Streptomyces</taxon>
    </lineage>
</organism>
<name>B5HUX8_STRX2</name>
<gene>
    <name evidence="1" type="ORF">SSEG_03213</name>
</gene>
<evidence type="ECO:0000313" key="1">
    <source>
        <dbReference type="EMBL" id="EDY56633.1"/>
    </source>
</evidence>
<dbReference type="eggNOG" id="ENOG502ZWNF">
    <property type="taxonomic scope" value="Bacteria"/>
</dbReference>
<evidence type="ECO:0000313" key="2">
    <source>
        <dbReference type="Proteomes" id="UP000002785"/>
    </source>
</evidence>
<dbReference type="HOGENOM" id="CLU_127704_0_0_11"/>
<dbReference type="Proteomes" id="UP000002785">
    <property type="component" value="Chromosome"/>
</dbReference>
<protein>
    <submittedName>
        <fullName evidence="1">RacP protein</fullName>
    </submittedName>
</protein>